<dbReference type="OrthoDB" id="9810309at2"/>
<dbReference type="PANTHER" id="PTHR46638">
    <property type="entry name" value="CORRINOID ADENOSYLTRANSFERASE"/>
    <property type="match status" value="1"/>
</dbReference>
<dbReference type="Proteomes" id="UP000093514">
    <property type="component" value="Unassembled WGS sequence"/>
</dbReference>
<dbReference type="GO" id="GO:0009236">
    <property type="term" value="P:cobalamin biosynthetic process"/>
    <property type="evidence" value="ECO:0007669"/>
    <property type="project" value="InterPro"/>
</dbReference>
<dbReference type="InterPro" id="IPR027417">
    <property type="entry name" value="P-loop_NTPase"/>
</dbReference>
<comment type="caution">
    <text evidence="1">The sequence shown here is derived from an EMBL/GenBank/DDBJ whole genome shotgun (WGS) entry which is preliminary data.</text>
</comment>
<keyword evidence="2" id="KW-1185">Reference proteome</keyword>
<reference evidence="2" key="1">
    <citation type="submission" date="2016-07" db="EMBL/GenBank/DDBJ databases">
        <authorList>
            <person name="Florea S."/>
            <person name="Webb J.S."/>
            <person name="Jaromczyk J."/>
            <person name="Schardl C.L."/>
        </authorList>
    </citation>
    <scope>NUCLEOTIDE SEQUENCE [LARGE SCALE GENOMIC DNA]</scope>
    <source>
        <strain evidence="2">Z6</strain>
    </source>
</reference>
<protein>
    <submittedName>
        <fullName evidence="1">Cob(I)yrinic acid a,c-diamide adenosyltransferase</fullName>
    </submittedName>
</protein>
<dbReference type="PANTHER" id="PTHR46638:SF1">
    <property type="entry name" value="CORRINOID ADENOSYLTRANSFERASE"/>
    <property type="match status" value="1"/>
</dbReference>
<accession>A0A1C0A7E8</accession>
<dbReference type="AlphaFoldDB" id="A0A1C0A7E8"/>
<dbReference type="GO" id="GO:0008817">
    <property type="term" value="F:corrinoid adenosyltransferase activity"/>
    <property type="evidence" value="ECO:0007669"/>
    <property type="project" value="InterPro"/>
</dbReference>
<dbReference type="SUPFAM" id="SSF52540">
    <property type="entry name" value="P-loop containing nucleoside triphosphate hydrolases"/>
    <property type="match status" value="1"/>
</dbReference>
<dbReference type="Gene3D" id="3.40.50.300">
    <property type="entry name" value="P-loop containing nucleotide triphosphate hydrolases"/>
    <property type="match status" value="1"/>
</dbReference>
<dbReference type="RefSeq" id="WP_068717660.1">
    <property type="nucleotide sequence ID" value="NZ_LWDV01000009.1"/>
</dbReference>
<dbReference type="GO" id="GO:0005524">
    <property type="term" value="F:ATP binding"/>
    <property type="evidence" value="ECO:0007669"/>
    <property type="project" value="InterPro"/>
</dbReference>
<evidence type="ECO:0000313" key="2">
    <source>
        <dbReference type="Proteomes" id="UP000093514"/>
    </source>
</evidence>
<reference evidence="1 2" key="2">
    <citation type="submission" date="2016-08" db="EMBL/GenBank/DDBJ databases">
        <title>Orenia metallireducens sp. nov. strain Z6, a Novel Metal-reducing Firmicute from the Deep Subsurface.</title>
        <authorList>
            <person name="Maxim B.I."/>
            <person name="Kenneth K."/>
            <person name="Flynn T.M."/>
            <person name="Oloughlin E.J."/>
            <person name="Locke R.A."/>
            <person name="Weber J.R."/>
            <person name="Egan S.M."/>
            <person name="Mackie R.I."/>
            <person name="Cann I.K."/>
        </authorList>
    </citation>
    <scope>NUCLEOTIDE SEQUENCE [LARGE SCALE GENOMIC DNA]</scope>
    <source>
        <strain evidence="1 2">Z6</strain>
    </source>
</reference>
<organism evidence="1 2">
    <name type="scientific">Orenia metallireducens</name>
    <dbReference type="NCBI Taxonomy" id="1413210"/>
    <lineage>
        <taxon>Bacteria</taxon>
        <taxon>Bacillati</taxon>
        <taxon>Bacillota</taxon>
        <taxon>Clostridia</taxon>
        <taxon>Halanaerobiales</taxon>
        <taxon>Halobacteroidaceae</taxon>
        <taxon>Orenia</taxon>
    </lineage>
</organism>
<proteinExistence type="predicted"/>
<keyword evidence="1" id="KW-0808">Transferase</keyword>
<dbReference type="CDD" id="cd00561">
    <property type="entry name" value="CobA_ACA"/>
    <property type="match status" value="1"/>
</dbReference>
<dbReference type="EMBL" id="LWDV01000009">
    <property type="protein sequence ID" value="OCL26141.1"/>
    <property type="molecule type" value="Genomic_DNA"/>
</dbReference>
<gene>
    <name evidence="1" type="ORF">U472_08990</name>
</gene>
<evidence type="ECO:0000313" key="1">
    <source>
        <dbReference type="EMBL" id="OCL26141.1"/>
    </source>
</evidence>
<sequence>MGDENKLTQGLVQVYTGDGKGKTTAALGLGLRAAGHGLEVEVIQYLKGSSYTGELYSTERLPNFTIKQFGKGCSYAALIKQGLMDCTGCGDCFVRNSKDREFHENFIDLAYKYTKEILEEGKKDIVILDEINNAVRYELLSTEGILELIELKPERTELILTGRGVPEEILKKADLVTEMKAIKHPYQQGIKSRRGIEY</sequence>
<name>A0A1C0A7E8_9FIRM</name>
<dbReference type="InterPro" id="IPR003724">
    <property type="entry name" value="CblAdoTrfase_CobA"/>
</dbReference>
<dbReference type="Pfam" id="PF02572">
    <property type="entry name" value="CobA_CobO_BtuR"/>
    <property type="match status" value="1"/>
</dbReference>
<dbReference type="PIRSF" id="PIRSF015617">
    <property type="entry name" value="Adensltrnsf_CobA"/>
    <property type="match status" value="1"/>
</dbReference>